<dbReference type="InterPro" id="IPR013216">
    <property type="entry name" value="Methyltransf_11"/>
</dbReference>
<dbReference type="RefSeq" id="WP_073017332.1">
    <property type="nucleotide sequence ID" value="NZ_FQXU01000004.1"/>
</dbReference>
<protein>
    <submittedName>
        <fullName evidence="2">Ubiquinone/menaquinone biosynthesis C-methylase UbiE</fullName>
    </submittedName>
</protein>
<organism evidence="2 3">
    <name type="scientific">Clostridium intestinale DSM 6191</name>
    <dbReference type="NCBI Taxonomy" id="1121320"/>
    <lineage>
        <taxon>Bacteria</taxon>
        <taxon>Bacillati</taxon>
        <taxon>Bacillota</taxon>
        <taxon>Clostridia</taxon>
        <taxon>Eubacteriales</taxon>
        <taxon>Clostridiaceae</taxon>
        <taxon>Clostridium</taxon>
    </lineage>
</organism>
<keyword evidence="2" id="KW-0489">Methyltransferase</keyword>
<dbReference type="Pfam" id="PF08241">
    <property type="entry name" value="Methyltransf_11"/>
    <property type="match status" value="1"/>
</dbReference>
<dbReference type="PANTHER" id="PTHR43591:SF110">
    <property type="entry name" value="RHODANESE DOMAIN-CONTAINING PROTEIN"/>
    <property type="match status" value="1"/>
</dbReference>
<accession>A0A1M5WA76</accession>
<dbReference type="GO" id="GO:0032259">
    <property type="term" value="P:methylation"/>
    <property type="evidence" value="ECO:0007669"/>
    <property type="project" value="UniProtKB-KW"/>
</dbReference>
<proteinExistence type="predicted"/>
<dbReference type="AlphaFoldDB" id="A0A1M5WA76"/>
<dbReference type="PANTHER" id="PTHR43591">
    <property type="entry name" value="METHYLTRANSFERASE"/>
    <property type="match status" value="1"/>
</dbReference>
<reference evidence="2 3" key="1">
    <citation type="submission" date="2016-11" db="EMBL/GenBank/DDBJ databases">
        <authorList>
            <person name="Jaros S."/>
            <person name="Januszkiewicz K."/>
            <person name="Wedrychowicz H."/>
        </authorList>
    </citation>
    <scope>NUCLEOTIDE SEQUENCE [LARGE SCALE GENOMIC DNA]</scope>
    <source>
        <strain evidence="2 3">DSM 6191</strain>
    </source>
</reference>
<keyword evidence="2" id="KW-0830">Ubiquinone</keyword>
<dbReference type="Gene3D" id="3.40.50.150">
    <property type="entry name" value="Vaccinia Virus protein VP39"/>
    <property type="match status" value="1"/>
</dbReference>
<dbReference type="CDD" id="cd02440">
    <property type="entry name" value="AdoMet_MTases"/>
    <property type="match status" value="1"/>
</dbReference>
<name>A0A1M5WA76_9CLOT</name>
<gene>
    <name evidence="2" type="ORF">SAMN02745941_00995</name>
</gene>
<keyword evidence="2" id="KW-0808">Transferase</keyword>
<evidence type="ECO:0000313" key="3">
    <source>
        <dbReference type="Proteomes" id="UP000184241"/>
    </source>
</evidence>
<dbReference type="Proteomes" id="UP000184241">
    <property type="component" value="Unassembled WGS sequence"/>
</dbReference>
<dbReference type="InterPro" id="IPR029063">
    <property type="entry name" value="SAM-dependent_MTases_sf"/>
</dbReference>
<dbReference type="GO" id="GO:0008757">
    <property type="term" value="F:S-adenosylmethionine-dependent methyltransferase activity"/>
    <property type="evidence" value="ECO:0007669"/>
    <property type="project" value="InterPro"/>
</dbReference>
<dbReference type="EMBL" id="FQXU01000004">
    <property type="protein sequence ID" value="SHH84367.1"/>
    <property type="molecule type" value="Genomic_DNA"/>
</dbReference>
<evidence type="ECO:0000259" key="1">
    <source>
        <dbReference type="Pfam" id="PF08241"/>
    </source>
</evidence>
<evidence type="ECO:0000313" key="2">
    <source>
        <dbReference type="EMBL" id="SHH84367.1"/>
    </source>
</evidence>
<dbReference type="SUPFAM" id="SSF53335">
    <property type="entry name" value="S-adenosyl-L-methionine-dependent methyltransferases"/>
    <property type="match status" value="1"/>
</dbReference>
<feature type="domain" description="Methyltransferase type 11" evidence="1">
    <location>
        <begin position="50"/>
        <end position="141"/>
    </location>
</feature>
<sequence>MNAEIIKEKSLRNFDSEAEVYEKSSDGKFCSRIYPYILDELNKKNNELILDVGCGNGVMLSKMNENNKLHGVDLSKAMIDVAKKRLKDKAELIVGDAEFLLWEDNYFDTILCTFSFHHYPRPKKVLDEMYRVLKKGGRLILADPWFPTPLRQITNFFLRFSDKGDFHEYSQREITDLLEASNFKLQRFTHPTNDTFLLVAEK</sequence>